<proteinExistence type="predicted"/>
<dbReference type="Pfam" id="PF00175">
    <property type="entry name" value="NAD_binding_1"/>
    <property type="match status" value="1"/>
</dbReference>
<evidence type="ECO:0000256" key="3">
    <source>
        <dbReference type="ARBA" id="ARBA00022723"/>
    </source>
</evidence>
<gene>
    <name evidence="9" type="ORF">FOZ76_17005</name>
</gene>
<dbReference type="InterPro" id="IPR006058">
    <property type="entry name" value="2Fe2S_fd_BS"/>
</dbReference>
<evidence type="ECO:0000256" key="4">
    <source>
        <dbReference type="ARBA" id="ARBA00023002"/>
    </source>
</evidence>
<feature type="domain" description="2Fe-2S ferredoxin-type" evidence="7">
    <location>
        <begin position="239"/>
        <end position="324"/>
    </location>
</feature>
<evidence type="ECO:0000313" key="9">
    <source>
        <dbReference type="EMBL" id="TSH93079.1"/>
    </source>
</evidence>
<evidence type="ECO:0000259" key="7">
    <source>
        <dbReference type="PROSITE" id="PS51085"/>
    </source>
</evidence>
<reference evidence="9 10" key="1">
    <citation type="submission" date="2019-07" db="EMBL/GenBank/DDBJ databases">
        <title>Qingshengfaniella alkalisoli gen. nov., sp. nov., isolated from saline soil.</title>
        <authorList>
            <person name="Xu L."/>
            <person name="Huang X.-X."/>
            <person name="Sun J.-Q."/>
        </authorList>
    </citation>
    <scope>NUCLEOTIDE SEQUENCE [LARGE SCALE GENOMIC DNA]</scope>
    <source>
        <strain evidence="9 10">DSM 27279</strain>
    </source>
</reference>
<evidence type="ECO:0000256" key="5">
    <source>
        <dbReference type="ARBA" id="ARBA00023004"/>
    </source>
</evidence>
<dbReference type="InterPro" id="IPR001041">
    <property type="entry name" value="2Fe-2S_ferredoxin-type"/>
</dbReference>
<evidence type="ECO:0000256" key="6">
    <source>
        <dbReference type="ARBA" id="ARBA00023014"/>
    </source>
</evidence>
<dbReference type="PANTHER" id="PTHR47354">
    <property type="entry name" value="NADH OXIDOREDUCTASE HCR"/>
    <property type="match status" value="1"/>
</dbReference>
<dbReference type="RefSeq" id="WP_143949446.1">
    <property type="nucleotide sequence ID" value="NZ_BAABMB010000001.1"/>
</dbReference>
<evidence type="ECO:0000256" key="1">
    <source>
        <dbReference type="ARBA" id="ARBA00022630"/>
    </source>
</evidence>
<dbReference type="SUPFAM" id="SSF54292">
    <property type="entry name" value="2Fe-2S ferredoxin-like"/>
    <property type="match status" value="1"/>
</dbReference>
<keyword evidence="6" id="KW-0411">Iron-sulfur</keyword>
<name>A0A556AJM8_9BURK</name>
<sequence>MESVNAGAQGVALQLAQLRYEAHQIVSFELVDPDGRPLPSFTAGAHIDVLLPEARVRSYSLLNDPVETHRYVIAVQRDAAGKGGSIWMHDVPRVGSLMYARPPANDFPLAEAASTSFFLAGGIGITPVLAMVRRLCALGKPWHLVYAARSARHAAFVAELRRLAQAGHGRFDLWLDDERGRPLDIPGTLAEVDAEADVYCCGPKGMIDAFLDAASGRPEARVHYERFGAAGPAATQGGYAVVLARTGQRLSVPAGKTILDVLTENDVDVQYACSSGVCGTCRTIVIEGVPDHRDDYLTEEERQRNDCIMVCCSGSRSAELVLDL</sequence>
<dbReference type="AlphaFoldDB" id="A0A556AJM8"/>
<dbReference type="PANTHER" id="PTHR47354:SF1">
    <property type="entry name" value="CARNITINE MONOOXYGENASE REDUCTASE SUBUNIT"/>
    <property type="match status" value="1"/>
</dbReference>
<dbReference type="PRINTS" id="PR00409">
    <property type="entry name" value="PHDIOXRDTASE"/>
</dbReference>
<dbReference type="GO" id="GO:0046872">
    <property type="term" value="F:metal ion binding"/>
    <property type="evidence" value="ECO:0007669"/>
    <property type="project" value="UniProtKB-KW"/>
</dbReference>
<dbReference type="InterPro" id="IPR039261">
    <property type="entry name" value="FNR_nucleotide-bd"/>
</dbReference>
<dbReference type="SUPFAM" id="SSF63380">
    <property type="entry name" value="Riboflavin synthase domain-like"/>
    <property type="match status" value="1"/>
</dbReference>
<dbReference type="InterPro" id="IPR050415">
    <property type="entry name" value="MRET"/>
</dbReference>
<dbReference type="CDD" id="cd00207">
    <property type="entry name" value="fer2"/>
    <property type="match status" value="1"/>
</dbReference>
<accession>A0A556AJM8</accession>
<dbReference type="GO" id="GO:0051537">
    <property type="term" value="F:2 iron, 2 sulfur cluster binding"/>
    <property type="evidence" value="ECO:0007669"/>
    <property type="project" value="UniProtKB-KW"/>
</dbReference>
<dbReference type="SUPFAM" id="SSF52343">
    <property type="entry name" value="Ferredoxin reductase-like, C-terminal NADP-linked domain"/>
    <property type="match status" value="1"/>
</dbReference>
<organism evidence="9 10">
    <name type="scientific">Verticiella sediminum</name>
    <dbReference type="NCBI Taxonomy" id="1247510"/>
    <lineage>
        <taxon>Bacteria</taxon>
        <taxon>Pseudomonadati</taxon>
        <taxon>Pseudomonadota</taxon>
        <taxon>Betaproteobacteria</taxon>
        <taxon>Burkholderiales</taxon>
        <taxon>Alcaligenaceae</taxon>
        <taxon>Verticiella</taxon>
    </lineage>
</organism>
<keyword evidence="2" id="KW-0001">2Fe-2S</keyword>
<keyword evidence="4" id="KW-0560">Oxidoreductase</keyword>
<dbReference type="OrthoDB" id="544091at2"/>
<dbReference type="Pfam" id="PF00111">
    <property type="entry name" value="Fer2"/>
    <property type="match status" value="1"/>
</dbReference>
<dbReference type="Gene3D" id="3.10.20.30">
    <property type="match status" value="1"/>
</dbReference>
<dbReference type="CDD" id="cd06185">
    <property type="entry name" value="PDR_like"/>
    <property type="match status" value="1"/>
</dbReference>
<dbReference type="PROSITE" id="PS51384">
    <property type="entry name" value="FAD_FR"/>
    <property type="match status" value="1"/>
</dbReference>
<dbReference type="PROSITE" id="PS00197">
    <property type="entry name" value="2FE2S_FER_1"/>
    <property type="match status" value="1"/>
</dbReference>
<feature type="domain" description="FAD-binding FR-type" evidence="8">
    <location>
        <begin position="8"/>
        <end position="110"/>
    </location>
</feature>
<dbReference type="Gene3D" id="2.40.30.10">
    <property type="entry name" value="Translation factors"/>
    <property type="match status" value="1"/>
</dbReference>
<evidence type="ECO:0000259" key="8">
    <source>
        <dbReference type="PROSITE" id="PS51384"/>
    </source>
</evidence>
<dbReference type="GO" id="GO:0016491">
    <property type="term" value="F:oxidoreductase activity"/>
    <property type="evidence" value="ECO:0007669"/>
    <property type="project" value="UniProtKB-KW"/>
</dbReference>
<comment type="caution">
    <text evidence="9">The sequence shown here is derived from an EMBL/GenBank/DDBJ whole genome shotgun (WGS) entry which is preliminary data.</text>
</comment>
<dbReference type="InterPro" id="IPR017938">
    <property type="entry name" value="Riboflavin_synthase-like_b-brl"/>
</dbReference>
<dbReference type="InterPro" id="IPR036010">
    <property type="entry name" value="2Fe-2S_ferredoxin-like_sf"/>
</dbReference>
<dbReference type="EMBL" id="VLTJ01000029">
    <property type="protein sequence ID" value="TSH93079.1"/>
    <property type="molecule type" value="Genomic_DNA"/>
</dbReference>
<evidence type="ECO:0000313" key="10">
    <source>
        <dbReference type="Proteomes" id="UP000318405"/>
    </source>
</evidence>
<keyword evidence="3" id="KW-0479">Metal-binding</keyword>
<dbReference type="PROSITE" id="PS51085">
    <property type="entry name" value="2FE2S_FER_2"/>
    <property type="match status" value="1"/>
</dbReference>
<protein>
    <submittedName>
        <fullName evidence="9">Oxidoreductase</fullName>
    </submittedName>
</protein>
<keyword evidence="10" id="KW-1185">Reference proteome</keyword>
<keyword evidence="1" id="KW-0285">Flavoprotein</keyword>
<dbReference type="Proteomes" id="UP000318405">
    <property type="component" value="Unassembled WGS sequence"/>
</dbReference>
<evidence type="ECO:0000256" key="2">
    <source>
        <dbReference type="ARBA" id="ARBA00022714"/>
    </source>
</evidence>
<keyword evidence="5" id="KW-0408">Iron</keyword>
<dbReference type="InterPro" id="IPR017927">
    <property type="entry name" value="FAD-bd_FR_type"/>
</dbReference>
<dbReference type="InterPro" id="IPR001433">
    <property type="entry name" value="OxRdtase_FAD/NAD-bd"/>
</dbReference>
<dbReference type="Gene3D" id="3.40.50.80">
    <property type="entry name" value="Nucleotide-binding domain of ferredoxin-NADP reductase (FNR) module"/>
    <property type="match status" value="1"/>
</dbReference>
<dbReference type="InterPro" id="IPR012675">
    <property type="entry name" value="Beta-grasp_dom_sf"/>
</dbReference>